<dbReference type="SUPFAM" id="SSF81301">
    <property type="entry name" value="Nucleotidyltransferase"/>
    <property type="match status" value="1"/>
</dbReference>
<evidence type="ECO:0000313" key="1">
    <source>
        <dbReference type="EMBL" id="MBE1425391.1"/>
    </source>
</evidence>
<proteinExistence type="predicted"/>
<dbReference type="RefSeq" id="WP_192623629.1">
    <property type="nucleotide sequence ID" value="NZ_JADBGG010000013.1"/>
</dbReference>
<dbReference type="InterPro" id="IPR043519">
    <property type="entry name" value="NT_sf"/>
</dbReference>
<dbReference type="EMBL" id="JADBGG010000013">
    <property type="protein sequence ID" value="MBE1425391.1"/>
    <property type="molecule type" value="Genomic_DNA"/>
</dbReference>
<reference evidence="1 2" key="1">
    <citation type="submission" date="2020-10" db="EMBL/GenBank/DDBJ databases">
        <title>Genomic Encyclopedia of Type Strains, Phase IV (KMG-IV): sequencing the most valuable type-strain genomes for metagenomic binning, comparative biology and taxonomic classification.</title>
        <authorList>
            <person name="Goeker M."/>
        </authorList>
    </citation>
    <scope>NUCLEOTIDE SEQUENCE [LARGE SCALE GENOMIC DNA]</scope>
    <source>
        <strain evidence="1 2">DSM 4194</strain>
    </source>
</reference>
<dbReference type="Proteomes" id="UP000639010">
    <property type="component" value="Unassembled WGS sequence"/>
</dbReference>
<comment type="caution">
    <text evidence="1">The sequence shown here is derived from an EMBL/GenBank/DDBJ whole genome shotgun (WGS) entry which is preliminary data.</text>
</comment>
<organism evidence="1 2">
    <name type="scientific">Desulfomicrobium macestii</name>
    <dbReference type="NCBI Taxonomy" id="90731"/>
    <lineage>
        <taxon>Bacteria</taxon>
        <taxon>Pseudomonadati</taxon>
        <taxon>Thermodesulfobacteriota</taxon>
        <taxon>Desulfovibrionia</taxon>
        <taxon>Desulfovibrionales</taxon>
        <taxon>Desulfomicrobiaceae</taxon>
        <taxon>Desulfomicrobium</taxon>
    </lineage>
</organism>
<accession>A0ABR9H3V9</accession>
<gene>
    <name evidence="1" type="ORF">H4684_002044</name>
</gene>
<name>A0ABR9H3V9_9BACT</name>
<keyword evidence="2" id="KW-1185">Reference proteome</keyword>
<evidence type="ECO:0000313" key="2">
    <source>
        <dbReference type="Proteomes" id="UP000639010"/>
    </source>
</evidence>
<protein>
    <submittedName>
        <fullName evidence="1">Nucleotidyltransferase</fullName>
    </submittedName>
</protein>
<sequence>MHITETERRVLCDAAREAFGADSTVFLFGFRIDDSRRGGDIDLLVETDKTGQAAILEAQIRFLAKVKLALGEQKIDVLVDYPDRKSRPEILRIARASGNSQQICA</sequence>